<dbReference type="Proteomes" id="UP000320762">
    <property type="component" value="Unassembled WGS sequence"/>
</dbReference>
<proteinExistence type="predicted"/>
<comment type="caution">
    <text evidence="2">The sequence shown here is derived from an EMBL/GenBank/DDBJ whole genome shotgun (WGS) entry which is preliminary data.</text>
</comment>
<reference evidence="2 3" key="1">
    <citation type="journal article" date="2019" name="New Phytol.">
        <title>Comparative genomics reveals unique wood-decay strategies and fruiting body development in the Schizophyllaceae.</title>
        <authorList>
            <person name="Almasi E."/>
            <person name="Sahu N."/>
            <person name="Krizsan K."/>
            <person name="Balint B."/>
            <person name="Kovacs G.M."/>
            <person name="Kiss B."/>
            <person name="Cseklye J."/>
            <person name="Drula E."/>
            <person name="Henrissat B."/>
            <person name="Nagy I."/>
            <person name="Chovatia M."/>
            <person name="Adam C."/>
            <person name="LaButti K."/>
            <person name="Lipzen A."/>
            <person name="Riley R."/>
            <person name="Grigoriev I.V."/>
            <person name="Nagy L.G."/>
        </authorList>
    </citation>
    <scope>NUCLEOTIDE SEQUENCE [LARGE SCALE GENOMIC DNA]</scope>
    <source>
        <strain evidence="2 3">NL-1724</strain>
    </source>
</reference>
<accession>A0A550BSM2</accession>
<sequence>IPDIIAAICDTLVRDDGARAGEGPYTVTNTRTLALYARTCRAFHRPAIKVLWKHMELTLEIVLLHCMPSDVWCKQRVSRRYFLSQVDRLVRFDRLAYYAPFINTLTFGSAADNSHKYSYSYHVDKSTLELSDEGYLALSLLAILSHLPTRCPAVVDLTFDTRHSDGSGRGSNVVDRMLSRAVCAWNLRHFKSSALDGATLRHLIGSPSLETLYINRPFNPWAPIKLTQPDAFSSLRTLFLHIIPMERCIELMQGRNFYSLEELTLHVSRPSAGDWQTLLRAIHDAHRRPELLNYLEVNARLTQSPDNFREPLREADIEPILAFPAIRALDLDCIGDLRLYAQEAPTWKRRLTLNALVPLALHCPELQHLDLDLDATGVIYRSNPPQPAAPHCLPSISMQWSPILSAGVVAGFLSVIFPNLMGVDTVDDAAEVIKRRWKRVGSMVQLFAALRDHERKDALGQAPSTELEVRDRWYMSESEEEDAEDSTD</sequence>
<feature type="region of interest" description="Disordered" evidence="1">
    <location>
        <begin position="469"/>
        <end position="488"/>
    </location>
</feature>
<keyword evidence="3" id="KW-1185">Reference proteome</keyword>
<protein>
    <recommendedName>
        <fullName evidence="4">F-box domain-containing protein</fullName>
    </recommendedName>
</protein>
<dbReference type="EMBL" id="VDMD01000123">
    <property type="protein sequence ID" value="TRM55550.1"/>
    <property type="molecule type" value="Genomic_DNA"/>
</dbReference>
<evidence type="ECO:0000256" key="1">
    <source>
        <dbReference type="SAM" id="MobiDB-lite"/>
    </source>
</evidence>
<feature type="compositionally biased region" description="Acidic residues" evidence="1">
    <location>
        <begin position="477"/>
        <end position="488"/>
    </location>
</feature>
<name>A0A550BSM2_9AGAR</name>
<evidence type="ECO:0008006" key="4">
    <source>
        <dbReference type="Google" id="ProtNLM"/>
    </source>
</evidence>
<dbReference type="OrthoDB" id="3354475at2759"/>
<feature type="non-terminal residue" evidence="2">
    <location>
        <position position="1"/>
    </location>
</feature>
<gene>
    <name evidence="2" type="ORF">BD626DRAFT_525172</name>
</gene>
<organism evidence="2 3">
    <name type="scientific">Schizophyllum amplum</name>
    <dbReference type="NCBI Taxonomy" id="97359"/>
    <lineage>
        <taxon>Eukaryota</taxon>
        <taxon>Fungi</taxon>
        <taxon>Dikarya</taxon>
        <taxon>Basidiomycota</taxon>
        <taxon>Agaricomycotina</taxon>
        <taxon>Agaricomycetes</taxon>
        <taxon>Agaricomycetidae</taxon>
        <taxon>Agaricales</taxon>
        <taxon>Schizophyllaceae</taxon>
        <taxon>Schizophyllum</taxon>
    </lineage>
</organism>
<evidence type="ECO:0000313" key="3">
    <source>
        <dbReference type="Proteomes" id="UP000320762"/>
    </source>
</evidence>
<dbReference type="AlphaFoldDB" id="A0A550BSM2"/>
<evidence type="ECO:0000313" key="2">
    <source>
        <dbReference type="EMBL" id="TRM55550.1"/>
    </source>
</evidence>